<dbReference type="PIRSF" id="PIRSF002131">
    <property type="entry name" value="Ribosomal_S11"/>
    <property type="match status" value="1"/>
</dbReference>
<dbReference type="SUPFAM" id="SSF53137">
    <property type="entry name" value="Translational machinery components"/>
    <property type="match status" value="1"/>
</dbReference>
<evidence type="ECO:0000256" key="2">
    <source>
        <dbReference type="ARBA" id="ARBA00022980"/>
    </source>
</evidence>
<evidence type="ECO:0000313" key="4">
    <source>
        <dbReference type="EMBL" id="AKG26266.1"/>
    </source>
</evidence>
<dbReference type="InterPro" id="IPR001971">
    <property type="entry name" value="Ribosomal_uS11"/>
</dbReference>
<accession>A0A0F7C9W4</accession>
<keyword evidence="4" id="KW-0496">Mitochondrion</keyword>
<dbReference type="EMBL" id="KR005619">
    <property type="protein sequence ID" value="AKG26266.1"/>
    <property type="molecule type" value="Genomic_DNA"/>
</dbReference>
<comment type="similarity">
    <text evidence="1">Belongs to the universal ribosomal protein uS11 family.</text>
</comment>
<dbReference type="GO" id="GO:1990904">
    <property type="term" value="C:ribonucleoprotein complex"/>
    <property type="evidence" value="ECO:0007669"/>
    <property type="project" value="UniProtKB-KW"/>
</dbReference>
<dbReference type="InterPro" id="IPR036967">
    <property type="entry name" value="Ribosomal_uS11_sf"/>
</dbReference>
<keyword evidence="2 4" id="KW-0689">Ribosomal protein</keyword>
<gene>
    <name evidence="4" type="primary">rps11</name>
</gene>
<dbReference type="GO" id="GO:0006412">
    <property type="term" value="P:translation"/>
    <property type="evidence" value="ECO:0007669"/>
    <property type="project" value="InterPro"/>
</dbReference>
<sequence>MLKIMNLLNKNLSILSILFKSNNILCTLTDTKGNTLIWATAGSKKIRSTKKITSISITNMIKTLYDYSYKTNSTEIYIKIKGANKNKNFLIKKLKTIGFTIWLIQESLILPHNGCRKIRSRRI</sequence>
<protein>
    <submittedName>
        <fullName evidence="4">Ribosomal protein S11</fullName>
    </submittedName>
</protein>
<name>A0A0F7C9W4_CALTB</name>
<dbReference type="RefSeq" id="YP_009138134.1">
    <property type="nucleotide sequence ID" value="NC_027061.1"/>
</dbReference>
<dbReference type="Gene3D" id="3.30.420.80">
    <property type="entry name" value="Ribosomal protein S11"/>
    <property type="match status" value="1"/>
</dbReference>
<evidence type="ECO:0000256" key="1">
    <source>
        <dbReference type="ARBA" id="ARBA00006194"/>
    </source>
</evidence>
<dbReference type="AlphaFoldDB" id="A0A0F7C9W4"/>
<proteinExistence type="inferred from homology"/>
<dbReference type="GO" id="GO:0005840">
    <property type="term" value="C:ribosome"/>
    <property type="evidence" value="ECO:0007669"/>
    <property type="project" value="UniProtKB-KW"/>
</dbReference>
<organism evidence="4">
    <name type="scientific">Calliarthron tuberculosum</name>
    <name type="common">Coralline red alga</name>
    <name type="synonym">Corallina tuberculosa</name>
    <dbReference type="NCBI Taxonomy" id="48942"/>
    <lineage>
        <taxon>Eukaryota</taxon>
        <taxon>Rhodophyta</taxon>
        <taxon>Florideophyceae</taxon>
        <taxon>Corallinophycidae</taxon>
        <taxon>Corallinales</taxon>
        <taxon>Corallinaceae</taxon>
        <taxon>Corallinoideae</taxon>
        <taxon>Calliarthron</taxon>
    </lineage>
</organism>
<dbReference type="HAMAP" id="MF_01310">
    <property type="entry name" value="Ribosomal_uS11"/>
    <property type="match status" value="1"/>
</dbReference>
<evidence type="ECO:0000256" key="3">
    <source>
        <dbReference type="ARBA" id="ARBA00023274"/>
    </source>
</evidence>
<dbReference type="GO" id="GO:0003735">
    <property type="term" value="F:structural constituent of ribosome"/>
    <property type="evidence" value="ECO:0007669"/>
    <property type="project" value="InterPro"/>
</dbReference>
<dbReference type="GeneID" id="24286921"/>
<geneLocation type="mitochondrion" evidence="4"/>
<dbReference type="Pfam" id="PF00411">
    <property type="entry name" value="Ribosomal_S11"/>
    <property type="match status" value="1"/>
</dbReference>
<keyword evidence="3" id="KW-0687">Ribonucleoprotein</keyword>
<reference evidence="4" key="1">
    <citation type="submission" date="2015-03" db="EMBL/GenBank/DDBJ databases">
        <title>Calliarthron tuberculosum mitochondrial genome.</title>
        <authorList>
            <person name="Bi G."/>
            <person name="Liu G."/>
            <person name="Zhao E."/>
            <person name="Du Q."/>
        </authorList>
    </citation>
    <scope>NUCLEOTIDE SEQUENCE</scope>
</reference>